<dbReference type="PANTHER" id="PTHR46206:SF9">
    <property type="entry name" value="CYTOCHROME P450"/>
    <property type="match status" value="1"/>
</dbReference>
<dbReference type="GO" id="GO:0004497">
    <property type="term" value="F:monooxygenase activity"/>
    <property type="evidence" value="ECO:0007669"/>
    <property type="project" value="InterPro"/>
</dbReference>
<evidence type="ECO:0000256" key="5">
    <source>
        <dbReference type="ARBA" id="ARBA00023002"/>
    </source>
</evidence>
<keyword evidence="10" id="KW-1185">Reference proteome</keyword>
<dbReference type="Proteomes" id="UP000544331">
    <property type="component" value="Unassembled WGS sequence"/>
</dbReference>
<keyword evidence="4" id="KW-0479">Metal-binding</keyword>
<protein>
    <submittedName>
        <fullName evidence="9">Cytochrome p450</fullName>
    </submittedName>
</protein>
<keyword evidence="8" id="KW-0472">Membrane</keyword>
<dbReference type="InterPro" id="IPR036396">
    <property type="entry name" value="Cyt_P450_sf"/>
</dbReference>
<keyword evidence="8" id="KW-1133">Transmembrane helix</keyword>
<name>A0A8H6DIC3_9HYPO</name>
<evidence type="ECO:0000313" key="9">
    <source>
        <dbReference type="EMBL" id="KAF5718571.1"/>
    </source>
</evidence>
<keyword evidence="8" id="KW-0812">Transmembrane</keyword>
<evidence type="ECO:0000256" key="2">
    <source>
        <dbReference type="ARBA" id="ARBA00004972"/>
    </source>
</evidence>
<dbReference type="Gene3D" id="1.10.630.10">
    <property type="entry name" value="Cytochrome P450"/>
    <property type="match status" value="1"/>
</dbReference>
<feature type="transmembrane region" description="Helical" evidence="8">
    <location>
        <begin position="16"/>
        <end position="34"/>
    </location>
</feature>
<evidence type="ECO:0000256" key="8">
    <source>
        <dbReference type="SAM" id="Phobius"/>
    </source>
</evidence>
<evidence type="ECO:0000313" key="10">
    <source>
        <dbReference type="Proteomes" id="UP000544331"/>
    </source>
</evidence>
<evidence type="ECO:0000256" key="3">
    <source>
        <dbReference type="ARBA" id="ARBA00010617"/>
    </source>
</evidence>
<evidence type="ECO:0000256" key="6">
    <source>
        <dbReference type="ARBA" id="ARBA00023004"/>
    </source>
</evidence>
<evidence type="ECO:0000256" key="4">
    <source>
        <dbReference type="ARBA" id="ARBA00022723"/>
    </source>
</evidence>
<reference evidence="9 10" key="1">
    <citation type="submission" date="2020-05" db="EMBL/GenBank/DDBJ databases">
        <title>Identification and distribution of gene clusters putatively required for synthesis of sphingolipid metabolism inhibitors in phylogenetically diverse species of the filamentous fungus Fusarium.</title>
        <authorList>
            <person name="Kim H.-S."/>
            <person name="Busman M."/>
            <person name="Brown D.W."/>
            <person name="Divon H."/>
            <person name="Uhlig S."/>
            <person name="Proctor R.H."/>
        </authorList>
    </citation>
    <scope>NUCLEOTIDE SEQUENCE [LARGE SCALE GENOMIC DNA]</scope>
    <source>
        <strain evidence="9 10">NRRL 66235</strain>
    </source>
</reference>
<dbReference type="EMBL" id="JAAOAN010000162">
    <property type="protein sequence ID" value="KAF5718571.1"/>
    <property type="molecule type" value="Genomic_DNA"/>
</dbReference>
<organism evidence="9 10">
    <name type="scientific">Fusarium mundagurra</name>
    <dbReference type="NCBI Taxonomy" id="1567541"/>
    <lineage>
        <taxon>Eukaryota</taxon>
        <taxon>Fungi</taxon>
        <taxon>Dikarya</taxon>
        <taxon>Ascomycota</taxon>
        <taxon>Pezizomycotina</taxon>
        <taxon>Sordariomycetes</taxon>
        <taxon>Hypocreomycetidae</taxon>
        <taxon>Hypocreales</taxon>
        <taxon>Nectriaceae</taxon>
        <taxon>Fusarium</taxon>
        <taxon>Fusarium fujikuroi species complex</taxon>
    </lineage>
</organism>
<dbReference type="GO" id="GO:0005506">
    <property type="term" value="F:iron ion binding"/>
    <property type="evidence" value="ECO:0007669"/>
    <property type="project" value="InterPro"/>
</dbReference>
<dbReference type="SUPFAM" id="SSF48264">
    <property type="entry name" value="Cytochrome P450"/>
    <property type="match status" value="1"/>
</dbReference>
<evidence type="ECO:0000256" key="1">
    <source>
        <dbReference type="ARBA" id="ARBA00001971"/>
    </source>
</evidence>
<dbReference type="PANTHER" id="PTHR46206">
    <property type="entry name" value="CYTOCHROME P450"/>
    <property type="match status" value="1"/>
</dbReference>
<dbReference type="InterPro" id="IPR001128">
    <property type="entry name" value="Cyt_P450"/>
</dbReference>
<keyword evidence="5" id="KW-0560">Oxidoreductase</keyword>
<dbReference type="Pfam" id="PF00067">
    <property type="entry name" value="p450"/>
    <property type="match status" value="1"/>
</dbReference>
<proteinExistence type="inferred from homology"/>
<comment type="pathway">
    <text evidence="7">Plant hormone biosynthesis; gibberellin biosynthesis.</text>
</comment>
<evidence type="ECO:0000256" key="7">
    <source>
        <dbReference type="ARBA" id="ARBA00037909"/>
    </source>
</evidence>
<keyword evidence="6" id="KW-0408">Iron</keyword>
<sequence>MASLSYALSLLQGVPIAAQVLTIIAAIPIAMYAYDWVRKERLFPGYPLISLDGKTPEDSWINFPKETLAKGAQLYPDSPFQIVSYTGPKLIIPQKYAEEVRVAEHVHFTKSITSDLPWSLPGFKAFQLQHDHDRVLPTVIRTKISLSLNQFTKGIVEETLSVIEDLFGEKTRGGEWQTISIRGVAMQIVAQNTLRLMVGEKLCRDPELIDIHTKHAGHVFAAASEIRAFPTALWPIVHWFLPLPQQLRKQLKRAEEITGQDVRRREQEARKAMASGQKMAKFGDSVAWHVDVTNSLGVKNYDQIAGQLAFTTAALHNTSTQLGGVMWELCEHPEWIDILRKEVISLVTEMGWTRQTLAKMDLMDAFFKETQTYIRGPLATVRRYVEKDLVFHDGLTIHKGRRFFLMPLIRIDKQGEFDPYRWVKRREASDDPKGLLFVAAGLESQTFGLGKHACPGYGSFYLPYPILSYPILHIHIYTSQSEIQLLTYLLHRRRFFAHDEMKVATALLILKYDWRKLPTTPKPYFGAKEDVAVFPDGIELEIKVRKPEVDLS</sequence>
<dbReference type="CDD" id="cd11041">
    <property type="entry name" value="CYP503A1-like"/>
    <property type="match status" value="1"/>
</dbReference>
<dbReference type="AlphaFoldDB" id="A0A8H6DIC3"/>
<dbReference type="OrthoDB" id="5038528at2759"/>
<dbReference type="GO" id="GO:0016705">
    <property type="term" value="F:oxidoreductase activity, acting on paired donors, with incorporation or reduction of molecular oxygen"/>
    <property type="evidence" value="ECO:0007669"/>
    <property type="project" value="InterPro"/>
</dbReference>
<dbReference type="GO" id="GO:0020037">
    <property type="term" value="F:heme binding"/>
    <property type="evidence" value="ECO:0007669"/>
    <property type="project" value="InterPro"/>
</dbReference>
<accession>A0A8H6DIC3</accession>
<comment type="caution">
    <text evidence="9">The sequence shown here is derived from an EMBL/GenBank/DDBJ whole genome shotgun (WGS) entry which is preliminary data.</text>
</comment>
<gene>
    <name evidence="9" type="ORF">FMUND_5152</name>
</gene>
<comment type="pathway">
    <text evidence="2">Hormone biosynthesis.</text>
</comment>
<comment type="similarity">
    <text evidence="3">Belongs to the cytochrome P450 family.</text>
</comment>
<comment type="cofactor">
    <cofactor evidence="1">
        <name>heme</name>
        <dbReference type="ChEBI" id="CHEBI:30413"/>
    </cofactor>
</comment>